<evidence type="ECO:0000313" key="4">
    <source>
        <dbReference type="EMBL" id="PNR33860.1"/>
    </source>
</evidence>
<dbReference type="InterPro" id="IPR036163">
    <property type="entry name" value="HMA_dom_sf"/>
</dbReference>
<dbReference type="GO" id="GO:0046872">
    <property type="term" value="F:metal ion binding"/>
    <property type="evidence" value="ECO:0007669"/>
    <property type="project" value="UniProtKB-KW"/>
</dbReference>
<keyword evidence="6" id="KW-1185">Reference proteome</keyword>
<reference evidence="4 6" key="2">
    <citation type="journal article" date="2018" name="Plant J.">
        <title>The Physcomitrella patens chromosome-scale assembly reveals moss genome structure and evolution.</title>
        <authorList>
            <person name="Lang D."/>
            <person name="Ullrich K.K."/>
            <person name="Murat F."/>
            <person name="Fuchs J."/>
            <person name="Jenkins J."/>
            <person name="Haas F.B."/>
            <person name="Piednoel M."/>
            <person name="Gundlach H."/>
            <person name="Van Bel M."/>
            <person name="Meyberg R."/>
            <person name="Vives C."/>
            <person name="Morata J."/>
            <person name="Symeonidi A."/>
            <person name="Hiss M."/>
            <person name="Muchero W."/>
            <person name="Kamisugi Y."/>
            <person name="Saleh O."/>
            <person name="Blanc G."/>
            <person name="Decker E.L."/>
            <person name="van Gessel N."/>
            <person name="Grimwood J."/>
            <person name="Hayes R.D."/>
            <person name="Graham S.W."/>
            <person name="Gunter L.E."/>
            <person name="McDaniel S.F."/>
            <person name="Hoernstein S.N.W."/>
            <person name="Larsson A."/>
            <person name="Li F.W."/>
            <person name="Perroud P.F."/>
            <person name="Phillips J."/>
            <person name="Ranjan P."/>
            <person name="Rokshar D.S."/>
            <person name="Rothfels C.J."/>
            <person name="Schneider L."/>
            <person name="Shu S."/>
            <person name="Stevenson D.W."/>
            <person name="Thummler F."/>
            <person name="Tillich M."/>
            <person name="Villarreal Aguilar J.C."/>
            <person name="Widiez T."/>
            <person name="Wong G.K."/>
            <person name="Wymore A."/>
            <person name="Zhang Y."/>
            <person name="Zimmer A.D."/>
            <person name="Quatrano R.S."/>
            <person name="Mayer K.F.X."/>
            <person name="Goodstein D."/>
            <person name="Casacuberta J.M."/>
            <person name="Vandepoele K."/>
            <person name="Reski R."/>
            <person name="Cuming A.C."/>
            <person name="Tuskan G.A."/>
            <person name="Maumus F."/>
            <person name="Salse J."/>
            <person name="Schmutz J."/>
            <person name="Rensing S.A."/>
        </authorList>
    </citation>
    <scope>NUCLEOTIDE SEQUENCE [LARGE SCALE GENOMIC DNA]</scope>
    <source>
        <strain evidence="5 6">cv. Gransden 2004</strain>
    </source>
</reference>
<evidence type="ECO:0000313" key="5">
    <source>
        <dbReference type="EnsemblPlants" id="Pp3c19_4360V3.1"/>
    </source>
</evidence>
<sequence>MMTMTELFYGPIEPTWIVHPHNPGFKRPHPNYDPHYYGNPYTIYTDDALTYRRNPYMQRNAVPYTMVAPQEVAGAVYRPPGPVMAYPYQAQYFAQEGSNGTITAMAPVAQGAQVVQTPAKNAQSPARPGVLQPRNNIATFKTVHFMVPLCCEKCENTIKEQLLDLEDVERVTCDQWKQKVTVTSSVPAEKLLKRLQKIKKRSTFWPQQEFNGAVKVMNTNQAQQMSFQKEDEPTNDENSTPQQL</sequence>
<dbReference type="InterPro" id="IPR006121">
    <property type="entry name" value="HMA_dom"/>
</dbReference>
<dbReference type="GeneID" id="112272863"/>
<dbReference type="PROSITE" id="PS50846">
    <property type="entry name" value="HMA_2"/>
    <property type="match status" value="1"/>
</dbReference>
<feature type="domain" description="HMA" evidence="3">
    <location>
        <begin position="140"/>
        <end position="203"/>
    </location>
</feature>
<dbReference type="Gramene" id="Pp3c19_4360V3.1">
    <property type="protein sequence ID" value="Pp3c19_4360V3.1"/>
    <property type="gene ID" value="Pp3c19_4360"/>
</dbReference>
<organism evidence="4">
    <name type="scientific">Physcomitrium patens</name>
    <name type="common">Spreading-leaved earth moss</name>
    <name type="synonym">Physcomitrella patens</name>
    <dbReference type="NCBI Taxonomy" id="3218"/>
    <lineage>
        <taxon>Eukaryota</taxon>
        <taxon>Viridiplantae</taxon>
        <taxon>Streptophyta</taxon>
        <taxon>Embryophyta</taxon>
        <taxon>Bryophyta</taxon>
        <taxon>Bryophytina</taxon>
        <taxon>Bryopsida</taxon>
        <taxon>Funariidae</taxon>
        <taxon>Funariales</taxon>
        <taxon>Funariaceae</taxon>
        <taxon>Physcomitrium</taxon>
    </lineage>
</organism>
<dbReference type="EnsemblPlants" id="Pp3c19_4360V3.2">
    <property type="protein sequence ID" value="Pp3c19_4360V3.2"/>
    <property type="gene ID" value="Pp3c19_4360"/>
</dbReference>
<reference evidence="5" key="3">
    <citation type="submission" date="2020-12" db="UniProtKB">
        <authorList>
            <consortium name="EnsemblPlants"/>
        </authorList>
    </citation>
    <scope>IDENTIFICATION</scope>
</reference>
<name>A0A2K1IX52_PHYPA</name>
<dbReference type="EnsemblPlants" id="Pp3c19_4360V3.1">
    <property type="protein sequence ID" value="Pp3c19_4360V3.1"/>
    <property type="gene ID" value="Pp3c19_4360"/>
</dbReference>
<evidence type="ECO:0000256" key="2">
    <source>
        <dbReference type="SAM" id="MobiDB-lite"/>
    </source>
</evidence>
<dbReference type="OrthoDB" id="689350at2759"/>
<accession>A0A2K1IX52</accession>
<evidence type="ECO:0000259" key="3">
    <source>
        <dbReference type="PROSITE" id="PS50846"/>
    </source>
</evidence>
<feature type="region of interest" description="Disordered" evidence="2">
    <location>
        <begin position="224"/>
        <end position="244"/>
    </location>
</feature>
<keyword evidence="1" id="KW-0479">Metal-binding</keyword>
<proteinExistence type="predicted"/>
<evidence type="ECO:0000313" key="6">
    <source>
        <dbReference type="Proteomes" id="UP000006727"/>
    </source>
</evidence>
<dbReference type="AlphaFoldDB" id="A0A2K1IX52"/>
<dbReference type="Gene3D" id="3.30.70.100">
    <property type="match status" value="1"/>
</dbReference>
<dbReference type="PANTHER" id="PTHR22814">
    <property type="entry name" value="COPPER TRANSPORT PROTEIN ATOX1-RELATED"/>
    <property type="match status" value="1"/>
</dbReference>
<dbReference type="Proteomes" id="UP000006727">
    <property type="component" value="Chromosome 19"/>
</dbReference>
<dbReference type="PaxDb" id="3218-PP1S300_9V6.1"/>
<dbReference type="Gramene" id="Pp3c19_4360V3.2">
    <property type="protein sequence ID" value="Pp3c19_4360V3.2"/>
    <property type="gene ID" value="Pp3c19_4360"/>
</dbReference>
<gene>
    <name evidence="5" type="primary">LOC112272863</name>
    <name evidence="4" type="ORF">PHYPA_023676</name>
</gene>
<reference evidence="4 6" key="1">
    <citation type="journal article" date="2008" name="Science">
        <title>The Physcomitrella genome reveals evolutionary insights into the conquest of land by plants.</title>
        <authorList>
            <person name="Rensing S."/>
            <person name="Lang D."/>
            <person name="Zimmer A."/>
            <person name="Terry A."/>
            <person name="Salamov A."/>
            <person name="Shapiro H."/>
            <person name="Nishiyama T."/>
            <person name="Perroud P.-F."/>
            <person name="Lindquist E."/>
            <person name="Kamisugi Y."/>
            <person name="Tanahashi T."/>
            <person name="Sakakibara K."/>
            <person name="Fujita T."/>
            <person name="Oishi K."/>
            <person name="Shin-I T."/>
            <person name="Kuroki Y."/>
            <person name="Toyoda A."/>
            <person name="Suzuki Y."/>
            <person name="Hashimoto A."/>
            <person name="Yamaguchi K."/>
            <person name="Sugano A."/>
            <person name="Kohara Y."/>
            <person name="Fujiyama A."/>
            <person name="Anterola A."/>
            <person name="Aoki S."/>
            <person name="Ashton N."/>
            <person name="Barbazuk W.B."/>
            <person name="Barker E."/>
            <person name="Bennetzen J."/>
            <person name="Bezanilla M."/>
            <person name="Blankenship R."/>
            <person name="Cho S.H."/>
            <person name="Dutcher S."/>
            <person name="Estelle M."/>
            <person name="Fawcett J.A."/>
            <person name="Gundlach H."/>
            <person name="Hanada K."/>
            <person name="Heyl A."/>
            <person name="Hicks K.A."/>
            <person name="Hugh J."/>
            <person name="Lohr M."/>
            <person name="Mayer K."/>
            <person name="Melkozernov A."/>
            <person name="Murata T."/>
            <person name="Nelson D."/>
            <person name="Pils B."/>
            <person name="Prigge M."/>
            <person name="Reiss B."/>
            <person name="Renner T."/>
            <person name="Rombauts S."/>
            <person name="Rushton P."/>
            <person name="Sanderfoot A."/>
            <person name="Schween G."/>
            <person name="Shiu S.-H."/>
            <person name="Stueber K."/>
            <person name="Theodoulou F.L."/>
            <person name="Tu H."/>
            <person name="Van de Peer Y."/>
            <person name="Verrier P.J."/>
            <person name="Waters E."/>
            <person name="Wood A."/>
            <person name="Yang L."/>
            <person name="Cove D."/>
            <person name="Cuming A."/>
            <person name="Hasebe M."/>
            <person name="Lucas S."/>
            <person name="Mishler D.B."/>
            <person name="Reski R."/>
            <person name="Grigoriev I."/>
            <person name="Quatrano R.S."/>
            <person name="Boore J.L."/>
        </authorList>
    </citation>
    <scope>NUCLEOTIDE SEQUENCE [LARGE SCALE GENOMIC DNA]</scope>
    <source>
        <strain evidence="5 6">cv. Gransden 2004</strain>
    </source>
</reference>
<dbReference type="CDD" id="cd00371">
    <property type="entry name" value="HMA"/>
    <property type="match status" value="1"/>
</dbReference>
<evidence type="ECO:0000256" key="1">
    <source>
        <dbReference type="ARBA" id="ARBA00022723"/>
    </source>
</evidence>
<dbReference type="PANTHER" id="PTHR22814:SF336">
    <property type="entry name" value="HEAVY METAL-ASSOCIATED ISOPRENYLATED PLANT PROTEIN 23"/>
    <property type="match status" value="1"/>
</dbReference>
<dbReference type="SUPFAM" id="SSF55008">
    <property type="entry name" value="HMA, heavy metal-associated domain"/>
    <property type="match status" value="1"/>
</dbReference>
<protein>
    <recommendedName>
        <fullName evidence="3">HMA domain-containing protein</fullName>
    </recommendedName>
</protein>
<dbReference type="Pfam" id="PF00403">
    <property type="entry name" value="HMA"/>
    <property type="match status" value="1"/>
</dbReference>
<dbReference type="KEGG" id="ppp:112272863"/>
<dbReference type="EMBL" id="ABEU02000019">
    <property type="protein sequence ID" value="PNR33860.1"/>
    <property type="molecule type" value="Genomic_DNA"/>
</dbReference>
<dbReference type="RefSeq" id="XP_024356796.1">
    <property type="nucleotide sequence ID" value="XM_024501028.2"/>
</dbReference>